<keyword evidence="1" id="KW-0812">Transmembrane</keyword>
<accession>A0A8D8BIU3</accession>
<dbReference type="AlphaFoldDB" id="A0A8D8BIU3"/>
<name>A0A8D8BIU3_CULPI</name>
<protein>
    <submittedName>
        <fullName evidence="2">(northern house mosquito) hypothetical protein</fullName>
    </submittedName>
</protein>
<keyword evidence="1" id="KW-1133">Transmembrane helix</keyword>
<evidence type="ECO:0000313" key="2">
    <source>
        <dbReference type="EMBL" id="CAG6472386.1"/>
    </source>
</evidence>
<sequence length="109" mass="12377">MERCVRPRPRRLGHDRGAIDICWMLVLAATCARGILAGGLSSAHRSFQMEILRPRMLGGYLRRCFMVKLTGPVEDQVRHRESHNRVLEGVILFARGLRILGQPTPYLTP</sequence>
<keyword evidence="1" id="KW-0472">Membrane</keyword>
<dbReference type="EMBL" id="HBUE01070516">
    <property type="protein sequence ID" value="CAG6472386.1"/>
    <property type="molecule type" value="Transcribed_RNA"/>
</dbReference>
<feature type="transmembrane region" description="Helical" evidence="1">
    <location>
        <begin position="21"/>
        <end position="40"/>
    </location>
</feature>
<evidence type="ECO:0000256" key="1">
    <source>
        <dbReference type="SAM" id="Phobius"/>
    </source>
</evidence>
<reference evidence="2" key="1">
    <citation type="submission" date="2021-05" db="EMBL/GenBank/DDBJ databases">
        <authorList>
            <person name="Alioto T."/>
            <person name="Alioto T."/>
            <person name="Gomez Garrido J."/>
        </authorList>
    </citation>
    <scope>NUCLEOTIDE SEQUENCE</scope>
</reference>
<proteinExistence type="predicted"/>
<organism evidence="2">
    <name type="scientific">Culex pipiens</name>
    <name type="common">House mosquito</name>
    <dbReference type="NCBI Taxonomy" id="7175"/>
    <lineage>
        <taxon>Eukaryota</taxon>
        <taxon>Metazoa</taxon>
        <taxon>Ecdysozoa</taxon>
        <taxon>Arthropoda</taxon>
        <taxon>Hexapoda</taxon>
        <taxon>Insecta</taxon>
        <taxon>Pterygota</taxon>
        <taxon>Neoptera</taxon>
        <taxon>Endopterygota</taxon>
        <taxon>Diptera</taxon>
        <taxon>Nematocera</taxon>
        <taxon>Culicoidea</taxon>
        <taxon>Culicidae</taxon>
        <taxon>Culicinae</taxon>
        <taxon>Culicini</taxon>
        <taxon>Culex</taxon>
        <taxon>Culex</taxon>
    </lineage>
</organism>